<evidence type="ECO:0000256" key="3">
    <source>
        <dbReference type="SAM" id="SignalP"/>
    </source>
</evidence>
<gene>
    <name evidence="4" type="ORF">CYLTODRAFT_366279</name>
</gene>
<keyword evidence="2" id="KW-0119">Carbohydrate metabolism</keyword>
<dbReference type="AlphaFoldDB" id="A0A0D7BSA9"/>
<dbReference type="PANTHER" id="PTHR34002:SF9">
    <property type="entry name" value="XYLOGLUCAN-SPECIFIC ENDO-BETA-1,4-GLUCANASE A"/>
    <property type="match status" value="1"/>
</dbReference>
<dbReference type="InterPro" id="IPR013320">
    <property type="entry name" value="ConA-like_dom_sf"/>
</dbReference>
<comment type="similarity">
    <text evidence="1 2">Belongs to the glycosyl hydrolase 12 (cellulase H) family.</text>
</comment>
<reference evidence="4 5" key="1">
    <citation type="journal article" date="2015" name="Fungal Genet. Biol.">
        <title>Evolution of novel wood decay mechanisms in Agaricales revealed by the genome sequences of Fistulina hepatica and Cylindrobasidium torrendii.</title>
        <authorList>
            <person name="Floudas D."/>
            <person name="Held B.W."/>
            <person name="Riley R."/>
            <person name="Nagy L.G."/>
            <person name="Koehler G."/>
            <person name="Ransdell A.S."/>
            <person name="Younus H."/>
            <person name="Chow J."/>
            <person name="Chiniquy J."/>
            <person name="Lipzen A."/>
            <person name="Tritt A."/>
            <person name="Sun H."/>
            <person name="Haridas S."/>
            <person name="LaButti K."/>
            <person name="Ohm R.A."/>
            <person name="Kues U."/>
            <person name="Blanchette R.A."/>
            <person name="Grigoriev I.V."/>
            <person name="Minto R.E."/>
            <person name="Hibbett D.S."/>
        </authorList>
    </citation>
    <scope>NUCLEOTIDE SEQUENCE [LARGE SCALE GENOMIC DNA]</scope>
    <source>
        <strain evidence="4 5">FP15055 ss-10</strain>
    </source>
</reference>
<evidence type="ECO:0000313" key="4">
    <source>
        <dbReference type="EMBL" id="KIY73277.1"/>
    </source>
</evidence>
<accession>A0A0D7BSA9</accession>
<organism evidence="4 5">
    <name type="scientific">Cylindrobasidium torrendii FP15055 ss-10</name>
    <dbReference type="NCBI Taxonomy" id="1314674"/>
    <lineage>
        <taxon>Eukaryota</taxon>
        <taxon>Fungi</taxon>
        <taxon>Dikarya</taxon>
        <taxon>Basidiomycota</taxon>
        <taxon>Agaricomycotina</taxon>
        <taxon>Agaricomycetes</taxon>
        <taxon>Agaricomycetidae</taxon>
        <taxon>Agaricales</taxon>
        <taxon>Marasmiineae</taxon>
        <taxon>Physalacriaceae</taxon>
        <taxon>Cylindrobasidium</taxon>
    </lineage>
</organism>
<dbReference type="OrthoDB" id="89349at2759"/>
<dbReference type="GO" id="GO:0008810">
    <property type="term" value="F:cellulase activity"/>
    <property type="evidence" value="ECO:0007669"/>
    <property type="project" value="InterPro"/>
</dbReference>
<sequence>MLLSILLTTAMVVSTSNAQTLTGQYDCIKGAGNYDLCQNLWGKSSGVGSQSSTLISASGDNISWSTNWTWANNENSVKSYANVESTTAKGVKLSDIKTAPTTWVWDHTTQSDGIRADVAYDIWTGVQSVGAPASANSSYEFMIWLAKLGGIQPVGSRIASNVQVAGYNWEIWRGPNTNWQVISFFTTDLIKNFQVDLTDFFDYLIANQSVSSSQYLQSIQAGTEPFTGSANLVTSQYSVSITT</sequence>
<dbReference type="InterPro" id="IPR013319">
    <property type="entry name" value="GH11/12"/>
</dbReference>
<keyword evidence="5" id="KW-1185">Reference proteome</keyword>
<dbReference type="STRING" id="1314674.A0A0D7BSA9"/>
<keyword evidence="2" id="KW-0624">Polysaccharide degradation</keyword>
<keyword evidence="2" id="KW-0326">Glycosidase</keyword>
<proteinExistence type="inferred from homology"/>
<evidence type="ECO:0000256" key="2">
    <source>
        <dbReference type="RuleBase" id="RU361163"/>
    </source>
</evidence>
<dbReference type="EMBL" id="KN880437">
    <property type="protein sequence ID" value="KIY73277.1"/>
    <property type="molecule type" value="Genomic_DNA"/>
</dbReference>
<dbReference type="PANTHER" id="PTHR34002">
    <property type="entry name" value="BLR1656 PROTEIN"/>
    <property type="match status" value="1"/>
</dbReference>
<feature type="chain" id="PRO_5002317359" evidence="3">
    <location>
        <begin position="19"/>
        <end position="243"/>
    </location>
</feature>
<protein>
    <submittedName>
        <fullName evidence="4">Glycoside hydrolase family 12 protein</fullName>
    </submittedName>
</protein>
<dbReference type="InterPro" id="IPR002594">
    <property type="entry name" value="GH12"/>
</dbReference>
<keyword evidence="3" id="KW-0732">Signal</keyword>
<dbReference type="Proteomes" id="UP000054007">
    <property type="component" value="Unassembled WGS sequence"/>
</dbReference>
<dbReference type="Pfam" id="PF01670">
    <property type="entry name" value="Glyco_hydro_12"/>
    <property type="match status" value="1"/>
</dbReference>
<evidence type="ECO:0000256" key="1">
    <source>
        <dbReference type="ARBA" id="ARBA00005519"/>
    </source>
</evidence>
<feature type="signal peptide" evidence="3">
    <location>
        <begin position="1"/>
        <end position="18"/>
    </location>
</feature>
<dbReference type="Gene3D" id="2.60.120.180">
    <property type="match status" value="1"/>
</dbReference>
<dbReference type="SUPFAM" id="SSF49899">
    <property type="entry name" value="Concanavalin A-like lectins/glucanases"/>
    <property type="match status" value="1"/>
</dbReference>
<evidence type="ECO:0000313" key="5">
    <source>
        <dbReference type="Proteomes" id="UP000054007"/>
    </source>
</evidence>
<keyword evidence="2 4" id="KW-0378">Hydrolase</keyword>
<name>A0A0D7BSA9_9AGAR</name>
<dbReference type="GO" id="GO:0000272">
    <property type="term" value="P:polysaccharide catabolic process"/>
    <property type="evidence" value="ECO:0007669"/>
    <property type="project" value="UniProtKB-KW"/>
</dbReference>